<evidence type="ECO:0000313" key="2">
    <source>
        <dbReference type="EMBL" id="HIY93723.1"/>
    </source>
</evidence>
<dbReference type="AlphaFoldDB" id="A0A9D2CQ27"/>
<dbReference type="Proteomes" id="UP000824013">
    <property type="component" value="Unassembled WGS sequence"/>
</dbReference>
<dbReference type="Pfam" id="PF13349">
    <property type="entry name" value="DUF4097"/>
    <property type="match status" value="1"/>
</dbReference>
<evidence type="ECO:0000259" key="1">
    <source>
        <dbReference type="Pfam" id="PF13349"/>
    </source>
</evidence>
<evidence type="ECO:0000313" key="3">
    <source>
        <dbReference type="Proteomes" id="UP000824013"/>
    </source>
</evidence>
<sequence length="256" mass="28777">MIEKIINQHFIPMFDVDKLNIVCNNANIRVVSTDGEKFIVHELMSRRNLKYMFDVDVTGNGLSINQERYPRIPITKFELQVSIPKSFVGDVVISNGNGSILLHDFDCQQLFITDISGKVVLDDVRIEKGFFIQSRSGDIKLDNVRSRRFYMNSYTGMIKAVSLSGAGNVSSSSGYVQLDFEMISGNVVINDTNGTVKVSMPKKESYNFKLQSKAARIKPPMADFSHDLLEYKEGAVGEDPKYQLSVQTKSGRIKVK</sequence>
<dbReference type="EMBL" id="DXCM01000090">
    <property type="protein sequence ID" value="HIY93723.1"/>
    <property type="molecule type" value="Genomic_DNA"/>
</dbReference>
<reference evidence="2" key="1">
    <citation type="journal article" date="2021" name="PeerJ">
        <title>Extensive microbial diversity within the chicken gut microbiome revealed by metagenomics and culture.</title>
        <authorList>
            <person name="Gilroy R."/>
            <person name="Ravi A."/>
            <person name="Getino M."/>
            <person name="Pursley I."/>
            <person name="Horton D.L."/>
            <person name="Alikhan N.F."/>
            <person name="Baker D."/>
            <person name="Gharbi K."/>
            <person name="Hall N."/>
            <person name="Watson M."/>
            <person name="Adriaenssens E.M."/>
            <person name="Foster-Nyarko E."/>
            <person name="Jarju S."/>
            <person name="Secka A."/>
            <person name="Antonio M."/>
            <person name="Oren A."/>
            <person name="Chaudhuri R.R."/>
            <person name="La Ragione R."/>
            <person name="Hildebrand F."/>
            <person name="Pallen M.J."/>
        </authorList>
    </citation>
    <scope>NUCLEOTIDE SEQUENCE</scope>
    <source>
        <strain evidence="2">3204</strain>
    </source>
</reference>
<organism evidence="2 3">
    <name type="scientific">Candidatus Companilactobacillus pullicola</name>
    <dbReference type="NCBI Taxonomy" id="2838523"/>
    <lineage>
        <taxon>Bacteria</taxon>
        <taxon>Bacillati</taxon>
        <taxon>Bacillota</taxon>
        <taxon>Bacilli</taxon>
        <taxon>Lactobacillales</taxon>
        <taxon>Lactobacillaceae</taxon>
        <taxon>Companilactobacillus</taxon>
    </lineage>
</organism>
<dbReference type="Gene3D" id="2.160.20.120">
    <property type="match status" value="1"/>
</dbReference>
<reference evidence="2" key="2">
    <citation type="submission" date="2021-04" db="EMBL/GenBank/DDBJ databases">
        <authorList>
            <person name="Gilroy R."/>
        </authorList>
    </citation>
    <scope>NUCLEOTIDE SEQUENCE</scope>
    <source>
        <strain evidence="2">3204</strain>
    </source>
</reference>
<name>A0A9D2CQ27_9LACO</name>
<protein>
    <submittedName>
        <fullName evidence="2">DUF4097 domain-containing protein</fullName>
    </submittedName>
</protein>
<proteinExistence type="predicted"/>
<feature type="domain" description="DUF4097" evidence="1">
    <location>
        <begin position="17"/>
        <end position="255"/>
    </location>
</feature>
<gene>
    <name evidence="2" type="ORF">H9820_12385</name>
</gene>
<comment type="caution">
    <text evidence="2">The sequence shown here is derived from an EMBL/GenBank/DDBJ whole genome shotgun (WGS) entry which is preliminary data.</text>
</comment>
<accession>A0A9D2CQ27</accession>
<dbReference type="InterPro" id="IPR025164">
    <property type="entry name" value="Toastrack_DUF4097"/>
</dbReference>